<sequence>MSQKSTNKLESPRVNTAMGNKSVYPFLLSELVQSGRGTRHKNTFVVVIISDASSFSSSCSFLQNF</sequence>
<organism evidence="1 2">
    <name type="scientific">Caenorhabditis briggsae</name>
    <dbReference type="NCBI Taxonomy" id="6238"/>
    <lineage>
        <taxon>Eukaryota</taxon>
        <taxon>Metazoa</taxon>
        <taxon>Ecdysozoa</taxon>
        <taxon>Nematoda</taxon>
        <taxon>Chromadorea</taxon>
        <taxon>Rhabditida</taxon>
        <taxon>Rhabditina</taxon>
        <taxon>Rhabditomorpha</taxon>
        <taxon>Rhabditoidea</taxon>
        <taxon>Rhabditidae</taxon>
        <taxon>Peloderinae</taxon>
        <taxon>Caenorhabditis</taxon>
    </lineage>
</organism>
<dbReference type="Proteomes" id="UP000008549">
    <property type="component" value="Unassembled WGS sequence"/>
</dbReference>
<proteinExistence type="predicted"/>
<dbReference type="EMBL" id="HE600983">
    <property type="protein sequence ID" value="CAR99942.1"/>
    <property type="molecule type" value="Genomic_DNA"/>
</dbReference>
<name>B6IJA8_CAEBR</name>
<dbReference type="InParanoid" id="B6IJA8"/>
<dbReference type="RefSeq" id="XP_045099503.1">
    <property type="nucleotide sequence ID" value="XM_045239555.1"/>
</dbReference>
<dbReference type="CTD" id="68919113"/>
<dbReference type="AlphaFoldDB" id="B6IJA8"/>
<reference evidence="1 2" key="1">
    <citation type="journal article" date="2003" name="PLoS Biol.">
        <title>The genome sequence of Caenorhabditis briggsae: a platform for comparative genomics.</title>
        <authorList>
            <person name="Stein L.D."/>
            <person name="Bao Z."/>
            <person name="Blasiar D."/>
            <person name="Blumenthal T."/>
            <person name="Brent M.R."/>
            <person name="Chen N."/>
            <person name="Chinwalla A."/>
            <person name="Clarke L."/>
            <person name="Clee C."/>
            <person name="Coghlan A."/>
            <person name="Coulson A."/>
            <person name="D'Eustachio P."/>
            <person name="Fitch D.H."/>
            <person name="Fulton L.A."/>
            <person name="Fulton R.E."/>
            <person name="Griffiths-Jones S."/>
            <person name="Harris T.W."/>
            <person name="Hillier L.W."/>
            <person name="Kamath R."/>
            <person name="Kuwabara P.E."/>
            <person name="Mardis E.R."/>
            <person name="Marra M.A."/>
            <person name="Miner T.L."/>
            <person name="Minx P."/>
            <person name="Mullikin J.C."/>
            <person name="Plumb R.W."/>
            <person name="Rogers J."/>
            <person name="Schein J.E."/>
            <person name="Sohrmann M."/>
            <person name="Spieth J."/>
            <person name="Stajich J.E."/>
            <person name="Wei C."/>
            <person name="Willey D."/>
            <person name="Wilson R.K."/>
            <person name="Durbin R."/>
            <person name="Waterston R.H."/>
        </authorList>
    </citation>
    <scope>NUCLEOTIDE SEQUENCE [LARGE SCALE GENOMIC DNA]</scope>
    <source>
        <strain evidence="1 2">AF16</strain>
    </source>
</reference>
<protein>
    <submittedName>
        <fullName evidence="1">Protein CBG27663</fullName>
    </submittedName>
</protein>
<accession>B6IJA8</accession>
<gene>
    <name evidence="1" type="ORF">CBG27663</name>
    <name evidence="1" type="ORF">CBG_27663</name>
</gene>
<evidence type="ECO:0000313" key="2">
    <source>
        <dbReference type="Proteomes" id="UP000008549"/>
    </source>
</evidence>
<keyword evidence="2" id="KW-1185">Reference proteome</keyword>
<dbReference type="GeneID" id="68919113"/>
<dbReference type="KEGG" id="cbr:CBG_27663"/>
<dbReference type="HOGENOM" id="CLU_2851772_0_0_1"/>
<evidence type="ECO:0000313" key="1">
    <source>
        <dbReference type="EMBL" id="CAR99942.1"/>
    </source>
</evidence>
<reference evidence="1 2" key="2">
    <citation type="journal article" date="2011" name="PLoS Genet.">
        <title>Caenorhabditis briggsae recombinant inbred line genotypes reveal inter-strain incompatibility and the evolution of recombination.</title>
        <authorList>
            <person name="Ross J.A."/>
            <person name="Koboldt D.C."/>
            <person name="Staisch J.E."/>
            <person name="Chamberlin H.M."/>
            <person name="Gupta B.P."/>
            <person name="Miller R.D."/>
            <person name="Baird S.E."/>
            <person name="Haag E.S."/>
        </authorList>
    </citation>
    <scope>NUCLEOTIDE SEQUENCE [LARGE SCALE GENOMIC DNA]</scope>
    <source>
        <strain evidence="1 2">AF16</strain>
    </source>
</reference>